<evidence type="ECO:0000256" key="1">
    <source>
        <dbReference type="ARBA" id="ARBA00022729"/>
    </source>
</evidence>
<dbReference type="Gene3D" id="2.60.120.430">
    <property type="entry name" value="Galactose-binding lectin"/>
    <property type="match status" value="1"/>
</dbReference>
<dbReference type="Pfam" id="PF18962">
    <property type="entry name" value="Por_Secre_tail"/>
    <property type="match status" value="1"/>
</dbReference>
<evidence type="ECO:0000313" key="4">
    <source>
        <dbReference type="EMBL" id="WNH08655.1"/>
    </source>
</evidence>
<sequence length="484" mass="52128">MKKITLLLILLTVSFGYSQIDITFDPAPLEGSWAFNAGEPMTTTDVVDATVENATYGKVGRMISNAGGMPWQNAILIMTDNTIDVTTTKTITADVYYVGANPIAILGKLTSGIGQPNKEVDGLHPGTGWSSVTWDFTAVSATGEYNRISFFPNRVEGGGNWEGTDGDTVSRELWIDNITADAGAAIVATCSDGVKNQSETGIDCGPGCDACPLPDPTVSAPSPLISESEVLSVYSDTYTTNTVANYVFQDFTGSGPNSEVDIESDGNMTAKIENLNYYGSAFTAIDLSIEESSGVSKYDFVHFDYYATSSTLIQFYVIDANTPCCGSSEEPRYVIDLAGGGDETLVQGSWQSVFIPLSVFANFAANNGAAWDGTPVSQIKFEGNGNFFYDNIYFSKNNFVLSSDDFEISEFSLYPNPTKGSWNVKSKSEKISSIKVFDILGKNVISMLPNSDNVKIDGSSLKRGMYFAQIKTVNGVNSIKLIKQ</sequence>
<keyword evidence="1 2" id="KW-0732">Signal</keyword>
<dbReference type="NCBIfam" id="TIGR04183">
    <property type="entry name" value="Por_Secre_tail"/>
    <property type="match status" value="1"/>
</dbReference>
<evidence type="ECO:0000313" key="5">
    <source>
        <dbReference type="Proteomes" id="UP001302806"/>
    </source>
</evidence>
<feature type="chain" id="PRO_5046134394" evidence="2">
    <location>
        <begin position="19"/>
        <end position="484"/>
    </location>
</feature>
<dbReference type="Proteomes" id="UP001302806">
    <property type="component" value="Chromosome"/>
</dbReference>
<feature type="domain" description="Secretion system C-terminal sorting" evidence="3">
    <location>
        <begin position="413"/>
        <end position="481"/>
    </location>
</feature>
<dbReference type="InterPro" id="IPR026444">
    <property type="entry name" value="Secre_tail"/>
</dbReference>
<name>A0ABY9XRV5_9FLAO</name>
<accession>A0ABY9XRV5</accession>
<feature type="signal peptide" evidence="2">
    <location>
        <begin position="1"/>
        <end position="18"/>
    </location>
</feature>
<proteinExistence type="predicted"/>
<evidence type="ECO:0000256" key="2">
    <source>
        <dbReference type="SAM" id="SignalP"/>
    </source>
</evidence>
<reference evidence="4 5" key="1">
    <citation type="submission" date="2023-09" db="EMBL/GenBank/DDBJ databases">
        <title>Thalassobella suaedae gen. nov., sp. nov., a marine bacterium of the family Flavobacteriaceae isolated from a halophyte Suaeda japonica.</title>
        <authorList>
            <person name="Lee S.Y."/>
            <person name="Hwang C.Y."/>
        </authorList>
    </citation>
    <scope>NUCLEOTIDE SEQUENCE [LARGE SCALE GENOMIC DNA]</scope>
    <source>
        <strain evidence="4 5">HL-DH14</strain>
    </source>
</reference>
<evidence type="ECO:0000259" key="3">
    <source>
        <dbReference type="Pfam" id="PF18962"/>
    </source>
</evidence>
<dbReference type="RefSeq" id="WP_415865281.1">
    <property type="nucleotide sequence ID" value="NZ_CP134537.1"/>
</dbReference>
<gene>
    <name evidence="4" type="ORF">RHP51_16400</name>
</gene>
<dbReference type="EMBL" id="CP134537">
    <property type="protein sequence ID" value="WNH08655.1"/>
    <property type="molecule type" value="Genomic_DNA"/>
</dbReference>
<protein>
    <submittedName>
        <fullName evidence="4">T9SS type A sorting domain-containing protein</fullName>
    </submittedName>
</protein>
<organism evidence="4 5">
    <name type="scientific">Thalassobellus suaedae</name>
    <dbReference type="NCBI Taxonomy" id="3074124"/>
    <lineage>
        <taxon>Bacteria</taxon>
        <taxon>Pseudomonadati</taxon>
        <taxon>Bacteroidota</taxon>
        <taxon>Flavobacteriia</taxon>
        <taxon>Flavobacteriales</taxon>
        <taxon>Flavobacteriaceae</taxon>
        <taxon>Thalassobellus</taxon>
    </lineage>
</organism>